<dbReference type="Proteomes" id="UP001304243">
    <property type="component" value="Unassembled WGS sequence"/>
</dbReference>
<comment type="caution">
    <text evidence="2">The sequence shown here is derived from an EMBL/GenBank/DDBJ whole genome shotgun (WGS) entry which is preliminary data.</text>
</comment>
<sequence length="344" mass="39707">MTRLIPQEVQGPVKGLFNQGCSLSAIQKIFPDLSVSVLSRYRKKFLGHSKQAKPGRRSKITTQNMNYIERNLRNSNLDGPRGVQCYLAHNMGLQMTLRNIQYILKRKGFKAKRKVKTNFVSAENRKKRLVCAKRHRHLTADDWCKWGFSDETRVNMWGSDGKSFYWTDRPTELMPHQTEAQVQGDGGGVVFWGMITAEGPSYGSTITEGTVNSEVYAEILDSSLLDTIEYYGLDKKTFRFQQDNARPHTSGPIKKWFTHHGFSVQSVLDWPPQSPDLNPIEHVWHQLKRRLNKYPTRATSLSELEDRIEQEWYKFTKEDCLKYIGSMPRRIKAVIKSKGGPTKY</sequence>
<dbReference type="Gene3D" id="3.30.420.10">
    <property type="entry name" value="Ribonuclease H-like superfamily/Ribonuclease H"/>
    <property type="match status" value="1"/>
</dbReference>
<evidence type="ECO:0000313" key="3">
    <source>
        <dbReference type="Proteomes" id="UP001304243"/>
    </source>
</evidence>
<dbReference type="InterPro" id="IPR036397">
    <property type="entry name" value="RNaseH_sf"/>
</dbReference>
<dbReference type="InterPro" id="IPR038717">
    <property type="entry name" value="Tc1-like_DDE_dom"/>
</dbReference>
<evidence type="ECO:0000259" key="1">
    <source>
        <dbReference type="Pfam" id="PF13358"/>
    </source>
</evidence>
<dbReference type="GeneID" id="89946913"/>
<dbReference type="AlphaFoldDB" id="A0AAN7HRS7"/>
<protein>
    <submittedName>
        <fullName evidence="2">Rho-type gtpase-activating protein</fullName>
    </submittedName>
</protein>
<organism evidence="2 3">
    <name type="scientific">Mucor velutinosus</name>
    <dbReference type="NCBI Taxonomy" id="708070"/>
    <lineage>
        <taxon>Eukaryota</taxon>
        <taxon>Fungi</taxon>
        <taxon>Fungi incertae sedis</taxon>
        <taxon>Mucoromycota</taxon>
        <taxon>Mucoromycotina</taxon>
        <taxon>Mucoromycetes</taxon>
        <taxon>Mucorales</taxon>
        <taxon>Mucorineae</taxon>
        <taxon>Mucoraceae</taxon>
        <taxon>Mucor</taxon>
    </lineage>
</organism>
<name>A0AAN7HRS7_9FUNG</name>
<evidence type="ECO:0000313" key="2">
    <source>
        <dbReference type="EMBL" id="KAK4512510.1"/>
    </source>
</evidence>
<dbReference type="InterPro" id="IPR052338">
    <property type="entry name" value="Transposase_5"/>
</dbReference>
<dbReference type="PANTHER" id="PTHR23022:SF134">
    <property type="entry name" value="TRANSPOSABLE ELEMENT TC1 TRANSPOSASE"/>
    <property type="match status" value="1"/>
</dbReference>
<feature type="domain" description="Tc1-like transposase DDE" evidence="1">
    <location>
        <begin position="148"/>
        <end position="297"/>
    </location>
</feature>
<dbReference type="PANTHER" id="PTHR23022">
    <property type="entry name" value="TRANSPOSABLE ELEMENT-RELATED"/>
    <property type="match status" value="1"/>
</dbReference>
<gene>
    <name evidence="2" type="primary">RGA2_1</name>
    <name evidence="2" type="ORF">ATC70_003211</name>
</gene>
<reference evidence="2 3" key="1">
    <citation type="submission" date="2022-11" db="EMBL/GenBank/DDBJ databases">
        <title>Mucor velutinosus strain NIH1002 WGS.</title>
        <authorList>
            <person name="Subramanian P."/>
            <person name="Mullikin J.C."/>
            <person name="Segre J.A."/>
            <person name="Zelazny A.M."/>
        </authorList>
    </citation>
    <scope>NUCLEOTIDE SEQUENCE [LARGE SCALE GENOMIC DNA]</scope>
    <source>
        <strain evidence="2 3">NIH1002</strain>
    </source>
</reference>
<dbReference type="GO" id="GO:0003676">
    <property type="term" value="F:nucleic acid binding"/>
    <property type="evidence" value="ECO:0007669"/>
    <property type="project" value="InterPro"/>
</dbReference>
<accession>A0AAN7HRS7</accession>
<dbReference type="EMBL" id="JASEJX010000021">
    <property type="protein sequence ID" value="KAK4512510.1"/>
    <property type="molecule type" value="Genomic_DNA"/>
</dbReference>
<dbReference type="Pfam" id="PF13358">
    <property type="entry name" value="DDE_3"/>
    <property type="match status" value="1"/>
</dbReference>
<keyword evidence="3" id="KW-1185">Reference proteome</keyword>
<proteinExistence type="predicted"/>
<dbReference type="RefSeq" id="XP_064679176.1">
    <property type="nucleotide sequence ID" value="XM_064822576.1"/>
</dbReference>